<evidence type="ECO:0000256" key="1">
    <source>
        <dbReference type="ARBA" id="ARBA00023054"/>
    </source>
</evidence>
<keyword evidence="5" id="KW-1185">Reference proteome</keyword>
<name>A0A6G1GS80_9PEZI</name>
<dbReference type="CDD" id="cd06503">
    <property type="entry name" value="ATP-synt_Fo_b"/>
    <property type="match status" value="1"/>
</dbReference>
<evidence type="ECO:0000313" key="5">
    <source>
        <dbReference type="Proteomes" id="UP000800041"/>
    </source>
</evidence>
<feature type="compositionally biased region" description="Polar residues" evidence="2">
    <location>
        <begin position="294"/>
        <end position="309"/>
    </location>
</feature>
<dbReference type="Proteomes" id="UP000800041">
    <property type="component" value="Unassembled WGS sequence"/>
</dbReference>
<evidence type="ECO:0000313" key="4">
    <source>
        <dbReference type="EMBL" id="KAF1983801.1"/>
    </source>
</evidence>
<evidence type="ECO:0000256" key="2">
    <source>
        <dbReference type="SAM" id="MobiDB-lite"/>
    </source>
</evidence>
<keyword evidence="1" id="KW-0175">Coiled coil</keyword>
<feature type="compositionally biased region" description="Low complexity" evidence="2">
    <location>
        <begin position="310"/>
        <end position="322"/>
    </location>
</feature>
<feature type="region of interest" description="Disordered" evidence="2">
    <location>
        <begin position="504"/>
        <end position="630"/>
    </location>
</feature>
<proteinExistence type="predicted"/>
<feature type="region of interest" description="Disordered" evidence="2">
    <location>
        <begin position="294"/>
        <end position="336"/>
    </location>
</feature>
<feature type="domain" description="GDP/GTP exchange factor Sec2 N-terminal" evidence="3">
    <location>
        <begin position="69"/>
        <end position="208"/>
    </location>
</feature>
<dbReference type="Pfam" id="PF25555">
    <property type="entry name" value="RAB3A-like_C"/>
    <property type="match status" value="1"/>
</dbReference>
<reference evidence="4" key="1">
    <citation type="journal article" date="2020" name="Stud. Mycol.">
        <title>101 Dothideomycetes genomes: a test case for predicting lifestyles and emergence of pathogens.</title>
        <authorList>
            <person name="Haridas S."/>
            <person name="Albert R."/>
            <person name="Binder M."/>
            <person name="Bloem J."/>
            <person name="Labutti K."/>
            <person name="Salamov A."/>
            <person name="Andreopoulos B."/>
            <person name="Baker S."/>
            <person name="Barry K."/>
            <person name="Bills G."/>
            <person name="Bluhm B."/>
            <person name="Cannon C."/>
            <person name="Castanera R."/>
            <person name="Culley D."/>
            <person name="Daum C."/>
            <person name="Ezra D."/>
            <person name="Gonzalez J."/>
            <person name="Henrissat B."/>
            <person name="Kuo A."/>
            <person name="Liang C."/>
            <person name="Lipzen A."/>
            <person name="Lutzoni F."/>
            <person name="Magnuson J."/>
            <person name="Mondo S."/>
            <person name="Nolan M."/>
            <person name="Ohm R."/>
            <person name="Pangilinan J."/>
            <person name="Park H.-J."/>
            <person name="Ramirez L."/>
            <person name="Alfaro M."/>
            <person name="Sun H."/>
            <person name="Tritt A."/>
            <person name="Yoshinaga Y."/>
            <person name="Zwiers L.-H."/>
            <person name="Turgeon B."/>
            <person name="Goodwin S."/>
            <person name="Spatafora J."/>
            <person name="Crous P."/>
            <person name="Grigoriev I."/>
        </authorList>
    </citation>
    <scope>NUCLEOTIDE SEQUENCE</scope>
    <source>
        <strain evidence="4">CBS 113979</strain>
    </source>
</reference>
<feature type="region of interest" description="Disordered" evidence="2">
    <location>
        <begin position="121"/>
        <end position="140"/>
    </location>
</feature>
<dbReference type="AlphaFoldDB" id="A0A6G1GS80"/>
<feature type="region of interest" description="Disordered" evidence="2">
    <location>
        <begin position="1"/>
        <end position="52"/>
    </location>
</feature>
<feature type="compositionally biased region" description="Basic and acidic residues" evidence="2">
    <location>
        <begin position="609"/>
        <end position="620"/>
    </location>
</feature>
<feature type="compositionally biased region" description="Polar residues" evidence="2">
    <location>
        <begin position="215"/>
        <end position="225"/>
    </location>
</feature>
<accession>A0A6G1GS80</accession>
<dbReference type="InterPro" id="IPR009449">
    <property type="entry name" value="Sec2_N"/>
</dbReference>
<organism evidence="4 5">
    <name type="scientific">Aulographum hederae CBS 113979</name>
    <dbReference type="NCBI Taxonomy" id="1176131"/>
    <lineage>
        <taxon>Eukaryota</taxon>
        <taxon>Fungi</taxon>
        <taxon>Dikarya</taxon>
        <taxon>Ascomycota</taxon>
        <taxon>Pezizomycotina</taxon>
        <taxon>Dothideomycetes</taxon>
        <taxon>Pleosporomycetidae</taxon>
        <taxon>Aulographales</taxon>
        <taxon>Aulographaceae</taxon>
    </lineage>
</organism>
<dbReference type="GO" id="GO:0005085">
    <property type="term" value="F:guanyl-nucleotide exchange factor activity"/>
    <property type="evidence" value="ECO:0007669"/>
    <property type="project" value="InterPro"/>
</dbReference>
<dbReference type="PANTHER" id="PTHR14430:SF0">
    <property type="entry name" value="SEC2P DOMAIN-CONTAINING PROTEIN"/>
    <property type="match status" value="1"/>
</dbReference>
<dbReference type="SUPFAM" id="SSF144284">
    <property type="entry name" value="Sec2 N-terminal region"/>
    <property type="match status" value="1"/>
</dbReference>
<feature type="compositionally biased region" description="Polar residues" evidence="2">
    <location>
        <begin position="28"/>
        <end position="43"/>
    </location>
</feature>
<dbReference type="PANTHER" id="PTHR14430">
    <property type="entry name" value="RABIN3-RELATED"/>
    <property type="match status" value="1"/>
</dbReference>
<dbReference type="Gene3D" id="6.10.140.910">
    <property type="match status" value="1"/>
</dbReference>
<protein>
    <submittedName>
        <fullName evidence="4">Sec2p-domain-containing protein</fullName>
    </submittedName>
</protein>
<evidence type="ECO:0000259" key="3">
    <source>
        <dbReference type="Pfam" id="PF06428"/>
    </source>
</evidence>
<dbReference type="InterPro" id="IPR040351">
    <property type="entry name" value="RAB3IL/RAB3IP/Sec2"/>
</dbReference>
<dbReference type="EMBL" id="ML977172">
    <property type="protein sequence ID" value="KAF1983801.1"/>
    <property type="molecule type" value="Genomic_DNA"/>
</dbReference>
<dbReference type="GO" id="GO:0051286">
    <property type="term" value="C:cell tip"/>
    <property type="evidence" value="ECO:0007669"/>
    <property type="project" value="TreeGrafter"/>
</dbReference>
<dbReference type="GO" id="GO:0006887">
    <property type="term" value="P:exocytosis"/>
    <property type="evidence" value="ECO:0007669"/>
    <property type="project" value="TreeGrafter"/>
</dbReference>
<dbReference type="Pfam" id="PF06428">
    <property type="entry name" value="Sec2p"/>
    <property type="match status" value="1"/>
</dbReference>
<sequence>MASVLSPPDSSGLFKPDADPMNTLPDPRSSTPVSALSRQTSGSDHSEHPDLSSEVAALSTKLINAINHQTNLDDSLQSARHQLEAARKRVAELEAAEQQHKAKINQGLLLPKEVVDRTEARLRGEASEERQQRVTAEKETKRIEQELENLTSALFEEANTMVAAARRETEASEKRNQQLRNQMKDTEMLLASQQEQLRDLKTVMHDMTSERAESDTNPLSSSVPSTPGIAPSDRLSRLFEAVNLTPVTPGSEEIAPDHPLSFSHLLHPVLRTDTDAYLELRSLLKVSKSAATSRVNSGAFNTGNTLGIGSTNSSTAASTPSTPNFPPNGVNGSPAPQHVLPLKETIFWKRAQSEDIDPTLRLDQAPGVSWLARRTIINSMATGNLVVEPIPPPATRWNYGPVYSCSLCGENRKGDVYRRKHRFRTSEAEDAQRYPLCDYCLGRIRSTCDYIGFLRLCKDGHWRADTEEEVKGAWEECTRLREKMFWARVGGGVIPAFIQAHRDSPRISGLDDRPSGEEQRDPFKSNGKKVKRVSIGKTIIEPIERYDSGDEQGDEKEEGHGIQNEEMEESRSPSEDEAAQQLKSEMHASSKQEEFQQERNGQPNGQTESTRDAGGKKEQRLSLTIPGAFE</sequence>
<dbReference type="CDD" id="cd21044">
    <property type="entry name" value="Rab11BD_RAB3IP_like"/>
    <property type="match status" value="1"/>
</dbReference>
<feature type="compositionally biased region" description="Basic and acidic residues" evidence="2">
    <location>
        <begin position="504"/>
        <end position="523"/>
    </location>
</feature>
<feature type="region of interest" description="Disordered" evidence="2">
    <location>
        <begin position="209"/>
        <end position="228"/>
    </location>
</feature>
<dbReference type="GO" id="GO:0070319">
    <property type="term" value="C:Golgi to plasma membrane transport vesicle"/>
    <property type="evidence" value="ECO:0007669"/>
    <property type="project" value="TreeGrafter"/>
</dbReference>
<dbReference type="OrthoDB" id="1748564at2759"/>
<feature type="compositionally biased region" description="Basic and acidic residues" evidence="2">
    <location>
        <begin position="584"/>
        <end position="597"/>
    </location>
</feature>
<gene>
    <name evidence="4" type="ORF">K402DRAFT_156220</name>
</gene>
<feature type="compositionally biased region" description="Polar residues" evidence="2">
    <location>
        <begin position="598"/>
        <end position="608"/>
    </location>
</feature>